<feature type="compositionally biased region" description="Low complexity" evidence="1">
    <location>
        <begin position="13"/>
        <end position="32"/>
    </location>
</feature>
<comment type="caution">
    <text evidence="2">The sequence shown here is derived from an EMBL/GenBank/DDBJ whole genome shotgun (WGS) entry which is preliminary data.</text>
</comment>
<feature type="region of interest" description="Disordered" evidence="1">
    <location>
        <begin position="1"/>
        <end position="48"/>
    </location>
</feature>
<name>A0AA35T5V3_GEOBA</name>
<feature type="region of interest" description="Disordered" evidence="1">
    <location>
        <begin position="96"/>
        <end position="116"/>
    </location>
</feature>
<accession>A0AA35T5V3</accession>
<feature type="region of interest" description="Disordered" evidence="1">
    <location>
        <begin position="129"/>
        <end position="156"/>
    </location>
</feature>
<evidence type="ECO:0000313" key="3">
    <source>
        <dbReference type="Proteomes" id="UP001174909"/>
    </source>
</evidence>
<dbReference type="AlphaFoldDB" id="A0AA35T5V3"/>
<evidence type="ECO:0000313" key="2">
    <source>
        <dbReference type="EMBL" id="CAI8042345.1"/>
    </source>
</evidence>
<protein>
    <submittedName>
        <fullName evidence="2">Uncharacterized protein</fullName>
    </submittedName>
</protein>
<organism evidence="2 3">
    <name type="scientific">Geodia barretti</name>
    <name type="common">Barrett's horny sponge</name>
    <dbReference type="NCBI Taxonomy" id="519541"/>
    <lineage>
        <taxon>Eukaryota</taxon>
        <taxon>Metazoa</taxon>
        <taxon>Porifera</taxon>
        <taxon>Demospongiae</taxon>
        <taxon>Heteroscleromorpha</taxon>
        <taxon>Tetractinellida</taxon>
        <taxon>Astrophorina</taxon>
        <taxon>Geodiidae</taxon>
        <taxon>Geodia</taxon>
    </lineage>
</organism>
<dbReference type="Proteomes" id="UP001174909">
    <property type="component" value="Unassembled WGS sequence"/>
</dbReference>
<reference evidence="2" key="1">
    <citation type="submission" date="2023-03" db="EMBL/GenBank/DDBJ databases">
        <authorList>
            <person name="Steffen K."/>
            <person name="Cardenas P."/>
        </authorList>
    </citation>
    <scope>NUCLEOTIDE SEQUENCE</scope>
</reference>
<proteinExistence type="predicted"/>
<dbReference type="EMBL" id="CASHTH010003259">
    <property type="protein sequence ID" value="CAI8042345.1"/>
    <property type="molecule type" value="Genomic_DNA"/>
</dbReference>
<gene>
    <name evidence="2" type="ORF">GBAR_LOCUS23530</name>
</gene>
<feature type="compositionally biased region" description="Basic and acidic residues" evidence="1">
    <location>
        <begin position="129"/>
        <end position="141"/>
    </location>
</feature>
<evidence type="ECO:0000256" key="1">
    <source>
        <dbReference type="SAM" id="MobiDB-lite"/>
    </source>
</evidence>
<sequence>MSSLLLNTPPRCRSSSYGGRDGSYSWPATPSSSPLPPAASPLSTDPGVEELVKRLEETCERVSRDAGISVMKNDPDSAAFIPLRVKEIIQECLTPLPARGGGAMRRRERAGSWGEGRGGREVVRYVEMVREGRGRRGREGTGDSETPTEFVSERKR</sequence>
<keyword evidence="3" id="KW-1185">Reference proteome</keyword>